<name>A0A426YWF0_ENSVE</name>
<dbReference type="PANTHER" id="PTHR47967">
    <property type="entry name" value="OS07G0603500 PROTEIN-RELATED"/>
    <property type="match status" value="1"/>
</dbReference>
<dbReference type="Gene3D" id="2.40.70.10">
    <property type="entry name" value="Acid Proteases"/>
    <property type="match status" value="1"/>
</dbReference>
<dbReference type="InterPro" id="IPR021109">
    <property type="entry name" value="Peptidase_aspartic_dom_sf"/>
</dbReference>
<comment type="caution">
    <text evidence="5">The sequence shown here is derived from an EMBL/GenBank/DDBJ whole genome shotgun (WGS) entry which is preliminary data.</text>
</comment>
<dbReference type="Proteomes" id="UP000287651">
    <property type="component" value="Unassembled WGS sequence"/>
</dbReference>
<evidence type="ECO:0000259" key="4">
    <source>
        <dbReference type="PROSITE" id="PS51767"/>
    </source>
</evidence>
<sequence>MAFGASAFFLYTLSNDNFYDRLSVMTILLHQLSHSFAKMSFCTRPPSSCTITIASAPTSSGTFPTPFATDDGFYTCSPTLLHHCPLPLPSPYEAPSFFIATKPSSTFSHTLALGTLPHRLPLLLDTSNRLTWVPCTSSYQCRSCSSPSAAPVIPFLPKSSSSIRLIGCHNPRCLWIHPRDRLSRCPSCNSTSADGCPVVPCPPYALIYGTDSTAGLLMLETLIVPHRTVPDFGVGCSILSESQPTGVVGFDSGRWGSSASPYSFAEGSSSLVINLL</sequence>
<dbReference type="GO" id="GO:0008233">
    <property type="term" value="F:peptidase activity"/>
    <property type="evidence" value="ECO:0007669"/>
    <property type="project" value="UniProtKB-KW"/>
</dbReference>
<comment type="similarity">
    <text evidence="1">Belongs to the peptidase A1 family.</text>
</comment>
<feature type="domain" description="Peptidase A1" evidence="4">
    <location>
        <begin position="107"/>
        <end position="276"/>
    </location>
</feature>
<dbReference type="InterPro" id="IPR051708">
    <property type="entry name" value="Plant_Aspart_Prot_A1"/>
</dbReference>
<evidence type="ECO:0000313" key="6">
    <source>
        <dbReference type="Proteomes" id="UP000287651"/>
    </source>
</evidence>
<gene>
    <name evidence="5" type="ORF">B296_00020236</name>
</gene>
<evidence type="ECO:0000256" key="3">
    <source>
        <dbReference type="ARBA" id="ARBA00022801"/>
    </source>
</evidence>
<dbReference type="PANTHER" id="PTHR47967:SF36">
    <property type="entry name" value="PEPTIDASE A1 DOMAIN-CONTAINING PROTEIN"/>
    <property type="match status" value="1"/>
</dbReference>
<dbReference type="SUPFAM" id="SSF50630">
    <property type="entry name" value="Acid proteases"/>
    <property type="match status" value="1"/>
</dbReference>
<evidence type="ECO:0000256" key="1">
    <source>
        <dbReference type="ARBA" id="ARBA00007447"/>
    </source>
</evidence>
<organism evidence="5 6">
    <name type="scientific">Ensete ventricosum</name>
    <name type="common">Abyssinian banana</name>
    <name type="synonym">Musa ensete</name>
    <dbReference type="NCBI Taxonomy" id="4639"/>
    <lineage>
        <taxon>Eukaryota</taxon>
        <taxon>Viridiplantae</taxon>
        <taxon>Streptophyta</taxon>
        <taxon>Embryophyta</taxon>
        <taxon>Tracheophyta</taxon>
        <taxon>Spermatophyta</taxon>
        <taxon>Magnoliopsida</taxon>
        <taxon>Liliopsida</taxon>
        <taxon>Zingiberales</taxon>
        <taxon>Musaceae</taxon>
        <taxon>Ensete</taxon>
    </lineage>
</organism>
<dbReference type="EMBL" id="AMZH03009802">
    <property type="protein sequence ID" value="RRT56053.1"/>
    <property type="molecule type" value="Genomic_DNA"/>
</dbReference>
<keyword evidence="2" id="KW-0645">Protease</keyword>
<dbReference type="Pfam" id="PF14543">
    <property type="entry name" value="TAXi_N"/>
    <property type="match status" value="1"/>
</dbReference>
<dbReference type="GO" id="GO:0005576">
    <property type="term" value="C:extracellular region"/>
    <property type="evidence" value="ECO:0007669"/>
    <property type="project" value="TreeGrafter"/>
</dbReference>
<accession>A0A426YWF0</accession>
<evidence type="ECO:0000256" key="2">
    <source>
        <dbReference type="ARBA" id="ARBA00022670"/>
    </source>
</evidence>
<dbReference type="AlphaFoldDB" id="A0A426YWF0"/>
<reference evidence="5 6" key="1">
    <citation type="journal article" date="2014" name="Agronomy (Basel)">
        <title>A Draft Genome Sequence for Ensete ventricosum, the Drought-Tolerant Tree Against Hunger.</title>
        <authorList>
            <person name="Harrison J."/>
            <person name="Moore K.A."/>
            <person name="Paszkiewicz K."/>
            <person name="Jones T."/>
            <person name="Grant M."/>
            <person name="Ambacheew D."/>
            <person name="Muzemil S."/>
            <person name="Studholme D.J."/>
        </authorList>
    </citation>
    <scope>NUCLEOTIDE SEQUENCE [LARGE SCALE GENOMIC DNA]</scope>
</reference>
<dbReference type="InterPro" id="IPR033121">
    <property type="entry name" value="PEPTIDASE_A1"/>
</dbReference>
<evidence type="ECO:0000313" key="5">
    <source>
        <dbReference type="EMBL" id="RRT56053.1"/>
    </source>
</evidence>
<protein>
    <recommendedName>
        <fullName evidence="4">Peptidase A1 domain-containing protein</fullName>
    </recommendedName>
</protein>
<keyword evidence="3" id="KW-0378">Hydrolase</keyword>
<dbReference type="InterPro" id="IPR032861">
    <property type="entry name" value="TAXi_N"/>
</dbReference>
<dbReference type="GO" id="GO:0006508">
    <property type="term" value="P:proteolysis"/>
    <property type="evidence" value="ECO:0007669"/>
    <property type="project" value="UniProtKB-KW"/>
</dbReference>
<dbReference type="PROSITE" id="PS51767">
    <property type="entry name" value="PEPTIDASE_A1"/>
    <property type="match status" value="1"/>
</dbReference>
<proteinExistence type="inferred from homology"/>